<dbReference type="EMBL" id="DWWO01000149">
    <property type="protein sequence ID" value="HJC35417.1"/>
    <property type="molecule type" value="Genomic_DNA"/>
</dbReference>
<reference evidence="3" key="1">
    <citation type="journal article" date="2021" name="PeerJ">
        <title>Extensive microbial diversity within the chicken gut microbiome revealed by metagenomics and culture.</title>
        <authorList>
            <person name="Gilroy R."/>
            <person name="Ravi A."/>
            <person name="Getino M."/>
            <person name="Pursley I."/>
            <person name="Horton D.L."/>
            <person name="Alikhan N.F."/>
            <person name="Baker D."/>
            <person name="Gharbi K."/>
            <person name="Hall N."/>
            <person name="Watson M."/>
            <person name="Adriaenssens E.M."/>
            <person name="Foster-Nyarko E."/>
            <person name="Jarju S."/>
            <person name="Secka A."/>
            <person name="Antonio M."/>
            <person name="Oren A."/>
            <person name="Chaudhuri R.R."/>
            <person name="La Ragione R."/>
            <person name="Hildebrand F."/>
            <person name="Pallen M.J."/>
        </authorList>
    </citation>
    <scope>NUCLEOTIDE SEQUENCE</scope>
    <source>
        <strain evidence="3">ChiW19-954</strain>
    </source>
</reference>
<accession>A0A9D2NNA9</accession>
<dbReference type="GO" id="GO:0009253">
    <property type="term" value="P:peptidoglycan catabolic process"/>
    <property type="evidence" value="ECO:0007669"/>
    <property type="project" value="InterPro"/>
</dbReference>
<protein>
    <submittedName>
        <fullName evidence="3">Glycoside hydrolase family 25 protein</fullName>
    </submittedName>
</protein>
<dbReference type="InterPro" id="IPR017853">
    <property type="entry name" value="GH"/>
</dbReference>
<dbReference type="PROSITE" id="PS51257">
    <property type="entry name" value="PROKAR_LIPOPROTEIN"/>
    <property type="match status" value="1"/>
</dbReference>
<keyword evidence="2" id="KW-0732">Signal</keyword>
<dbReference type="Gene3D" id="3.20.20.80">
    <property type="entry name" value="Glycosidases"/>
    <property type="match status" value="1"/>
</dbReference>
<dbReference type="PANTHER" id="PTHR34135">
    <property type="entry name" value="LYSOZYME"/>
    <property type="match status" value="1"/>
</dbReference>
<evidence type="ECO:0000313" key="4">
    <source>
        <dbReference type="Proteomes" id="UP000823890"/>
    </source>
</evidence>
<dbReference type="GO" id="GO:0016998">
    <property type="term" value="P:cell wall macromolecule catabolic process"/>
    <property type="evidence" value="ECO:0007669"/>
    <property type="project" value="InterPro"/>
</dbReference>
<evidence type="ECO:0000313" key="3">
    <source>
        <dbReference type="EMBL" id="HJC35417.1"/>
    </source>
</evidence>
<keyword evidence="3" id="KW-0378">Hydrolase</keyword>
<dbReference type="InterPro" id="IPR002053">
    <property type="entry name" value="Glyco_hydro_25"/>
</dbReference>
<comment type="caution">
    <text evidence="3">The sequence shown here is derived from an EMBL/GenBank/DDBJ whole genome shotgun (WGS) entry which is preliminary data.</text>
</comment>
<name>A0A9D2NNA9_9FIRM</name>
<gene>
    <name evidence="3" type="ORF">H9758_12650</name>
</gene>
<comment type="similarity">
    <text evidence="1">Belongs to the glycosyl hydrolase 25 family.</text>
</comment>
<dbReference type="CDD" id="cd06414">
    <property type="entry name" value="GH25_LytC-like"/>
    <property type="match status" value="1"/>
</dbReference>
<proteinExistence type="inferred from homology"/>
<feature type="signal peptide" evidence="2">
    <location>
        <begin position="1"/>
        <end position="20"/>
    </location>
</feature>
<dbReference type="Pfam" id="PF01183">
    <property type="entry name" value="Glyco_hydro_25"/>
    <property type="match status" value="1"/>
</dbReference>
<reference evidence="3" key="2">
    <citation type="submission" date="2021-04" db="EMBL/GenBank/DDBJ databases">
        <authorList>
            <person name="Gilroy R."/>
        </authorList>
    </citation>
    <scope>NUCLEOTIDE SEQUENCE</scope>
    <source>
        <strain evidence="3">ChiW19-954</strain>
    </source>
</reference>
<feature type="chain" id="PRO_5038680406" evidence="2">
    <location>
        <begin position="21"/>
        <end position="296"/>
    </location>
</feature>
<dbReference type="PANTHER" id="PTHR34135:SF2">
    <property type="entry name" value="LYSOZYME"/>
    <property type="match status" value="1"/>
</dbReference>
<evidence type="ECO:0000256" key="2">
    <source>
        <dbReference type="SAM" id="SignalP"/>
    </source>
</evidence>
<dbReference type="GO" id="GO:0016052">
    <property type="term" value="P:carbohydrate catabolic process"/>
    <property type="evidence" value="ECO:0007669"/>
    <property type="project" value="TreeGrafter"/>
</dbReference>
<dbReference type="Proteomes" id="UP000823890">
    <property type="component" value="Unassembled WGS sequence"/>
</dbReference>
<dbReference type="SUPFAM" id="SSF51445">
    <property type="entry name" value="(Trans)glycosidases"/>
    <property type="match status" value="1"/>
</dbReference>
<dbReference type="AlphaFoldDB" id="A0A9D2NNA9"/>
<dbReference type="GO" id="GO:0003796">
    <property type="term" value="F:lysozyme activity"/>
    <property type="evidence" value="ECO:0007669"/>
    <property type="project" value="InterPro"/>
</dbReference>
<sequence>MNRRTLFCILLTIMVLTAGCAVQTEETSGGGEEIHMTGDGEYYTFQDVEGNSYDAPLLSDVPQCTYDFDHLKTDETTGYKSFEDEENGVTARFGIDVSEFQGEEIDWKQVKDSGVEFVIIRLGYRAYGDSGELVLDAMYEQNIQGALEAGLDVGVYFFSQAVNAAEAVEEAEFVLDHLSPYEITGPVVYDTEEIKWDTARTDNNTKQEFTNFCKVFCDTVEHAGYESMIYSNMKWMAFTLDMSELSEYDFWYADYHEIPQCPYDYKIWQYSEEGVVPGINANVDLNLWFEKEEKSK</sequence>
<organism evidence="3 4">
    <name type="scientific">Candidatus Mediterraneibacter faecipullorum</name>
    <dbReference type="NCBI Taxonomy" id="2838670"/>
    <lineage>
        <taxon>Bacteria</taxon>
        <taxon>Bacillati</taxon>
        <taxon>Bacillota</taxon>
        <taxon>Clostridia</taxon>
        <taxon>Lachnospirales</taxon>
        <taxon>Lachnospiraceae</taxon>
        <taxon>Mediterraneibacter</taxon>
    </lineage>
</organism>
<evidence type="ECO:0000256" key="1">
    <source>
        <dbReference type="ARBA" id="ARBA00010646"/>
    </source>
</evidence>
<dbReference type="PROSITE" id="PS51904">
    <property type="entry name" value="GLYCOSYL_HYDROL_F25_2"/>
    <property type="match status" value="1"/>
</dbReference>